<evidence type="ECO:0000256" key="7">
    <source>
        <dbReference type="ARBA" id="ARBA00023136"/>
    </source>
</evidence>
<keyword evidence="5" id="KW-0133">Cell shape</keyword>
<reference evidence="9 10" key="1">
    <citation type="submission" date="2021-10" db="EMBL/GenBank/DDBJ databases">
        <title>Anaerobic single-cell dispensing facilitates the cultivation of human gut bacteria.</title>
        <authorList>
            <person name="Afrizal A."/>
        </authorList>
    </citation>
    <scope>NUCLEOTIDE SEQUENCE [LARGE SCALE GENOMIC DNA]</scope>
    <source>
        <strain evidence="9 10">CLA-AA-H273</strain>
    </source>
</reference>
<keyword evidence="10" id="KW-1185">Reference proteome</keyword>
<dbReference type="Proteomes" id="UP001197795">
    <property type="component" value="Unassembled WGS sequence"/>
</dbReference>
<feature type="transmembrane region" description="Helical" evidence="8">
    <location>
        <begin position="106"/>
        <end position="127"/>
    </location>
</feature>
<accession>A0AAE2ZXR9</accession>
<dbReference type="NCBIfam" id="TIGR03426">
    <property type="entry name" value="shape_MreD"/>
    <property type="match status" value="1"/>
</dbReference>
<name>A0AAE2ZXR9_9FIRM</name>
<comment type="similarity">
    <text evidence="2">Belongs to the MreD family.</text>
</comment>
<dbReference type="AlphaFoldDB" id="A0AAE2ZXR9"/>
<evidence type="ECO:0000256" key="6">
    <source>
        <dbReference type="ARBA" id="ARBA00022989"/>
    </source>
</evidence>
<evidence type="ECO:0000256" key="4">
    <source>
        <dbReference type="ARBA" id="ARBA00022692"/>
    </source>
</evidence>
<evidence type="ECO:0000256" key="2">
    <source>
        <dbReference type="ARBA" id="ARBA00007776"/>
    </source>
</evidence>
<comment type="caution">
    <text evidence="9">The sequence shown here is derived from an EMBL/GenBank/DDBJ whole genome shotgun (WGS) entry which is preliminary data.</text>
</comment>
<evidence type="ECO:0000256" key="5">
    <source>
        <dbReference type="ARBA" id="ARBA00022960"/>
    </source>
</evidence>
<dbReference type="GO" id="GO:0005886">
    <property type="term" value="C:plasma membrane"/>
    <property type="evidence" value="ECO:0007669"/>
    <property type="project" value="UniProtKB-SubCell"/>
</dbReference>
<proteinExistence type="inferred from homology"/>
<feature type="transmembrane region" description="Helical" evidence="8">
    <location>
        <begin position="133"/>
        <end position="159"/>
    </location>
</feature>
<keyword evidence="4 8" id="KW-0812">Transmembrane</keyword>
<organism evidence="9 10">
    <name type="scientific">Waltera acetigignens</name>
    <dbReference type="NCBI Taxonomy" id="2981769"/>
    <lineage>
        <taxon>Bacteria</taxon>
        <taxon>Bacillati</taxon>
        <taxon>Bacillota</taxon>
        <taxon>Clostridia</taxon>
        <taxon>Lachnospirales</taxon>
        <taxon>Lachnospiraceae</taxon>
        <taxon>Waltera</taxon>
    </lineage>
</organism>
<gene>
    <name evidence="9" type="primary">mreD</name>
    <name evidence="9" type="ORF">LKD75_07415</name>
</gene>
<keyword evidence="7 8" id="KW-0472">Membrane</keyword>
<dbReference type="GO" id="GO:0008360">
    <property type="term" value="P:regulation of cell shape"/>
    <property type="evidence" value="ECO:0007669"/>
    <property type="project" value="UniProtKB-KW"/>
</dbReference>
<evidence type="ECO:0000256" key="8">
    <source>
        <dbReference type="SAM" id="Phobius"/>
    </source>
</evidence>
<dbReference type="PIRSF" id="PIRSF037497">
    <property type="entry name" value="MreD_Clostridium/Treponema_prd"/>
    <property type="match status" value="1"/>
</dbReference>
<dbReference type="Pfam" id="PF04093">
    <property type="entry name" value="MreD"/>
    <property type="match status" value="1"/>
</dbReference>
<dbReference type="InterPro" id="IPR017225">
    <property type="entry name" value="Cell_shape_determin_MreD_prd"/>
</dbReference>
<evidence type="ECO:0000256" key="3">
    <source>
        <dbReference type="ARBA" id="ARBA00022475"/>
    </source>
</evidence>
<dbReference type="EMBL" id="JAJEPV010000014">
    <property type="protein sequence ID" value="MCC2119427.1"/>
    <property type="molecule type" value="Genomic_DNA"/>
</dbReference>
<evidence type="ECO:0000313" key="9">
    <source>
        <dbReference type="EMBL" id="MCC2119427.1"/>
    </source>
</evidence>
<keyword evidence="3" id="KW-1003">Cell membrane</keyword>
<evidence type="ECO:0000313" key="10">
    <source>
        <dbReference type="Proteomes" id="UP001197795"/>
    </source>
</evidence>
<comment type="subcellular location">
    <subcellularLocation>
        <location evidence="1">Cell membrane</location>
        <topology evidence="1">Multi-pass membrane protein</topology>
    </subcellularLocation>
</comment>
<sequence>MENNSSFLRKIVVVLLILLFFVLQCSVFNSLAMGGIIPNLMIILTSSFGFMRGEKEGLLIGFSCGLLCDIFFGSFLGFYAMVMMYIGFVNGKFSRIFYPEDIKLPLALIIVSDISYGLICYILMFLLRGRFHFPYYFTSVILPEALYTIVVTIILYPLILKINQKLEEKEKRSAQKFVS</sequence>
<dbReference type="RefSeq" id="WP_022312497.1">
    <property type="nucleotide sequence ID" value="NZ_JAJEPV010000014.1"/>
</dbReference>
<feature type="transmembrane region" description="Helical" evidence="8">
    <location>
        <begin position="58"/>
        <end position="86"/>
    </location>
</feature>
<protein>
    <submittedName>
        <fullName evidence="9">Rod shape-determining protein MreD</fullName>
    </submittedName>
</protein>
<evidence type="ECO:0000256" key="1">
    <source>
        <dbReference type="ARBA" id="ARBA00004651"/>
    </source>
</evidence>
<keyword evidence="6 8" id="KW-1133">Transmembrane helix</keyword>
<dbReference type="InterPro" id="IPR007227">
    <property type="entry name" value="Cell_shape_determining_MreD"/>
</dbReference>